<name>A0A225W6Y6_9STRA</name>
<comment type="caution">
    <text evidence="1">The sequence shown here is derived from an EMBL/GenBank/DDBJ whole genome shotgun (WGS) entry which is preliminary data.</text>
</comment>
<gene>
    <name evidence="1" type="ORF">PHMEG_00013580</name>
</gene>
<accession>A0A225W6Y6</accession>
<dbReference type="EMBL" id="NBNE01001657">
    <property type="protein sequence ID" value="OWZ13154.1"/>
    <property type="molecule type" value="Genomic_DNA"/>
</dbReference>
<evidence type="ECO:0000313" key="1">
    <source>
        <dbReference type="EMBL" id="OWZ13154.1"/>
    </source>
</evidence>
<sequence length="247" mass="28466">MLLFKYLRDPAMLTIIPETKKKENRKVFLKRKAVDKFCQTRDEILGVEETNFEDMIELIVLEEFEHSVDIDGTMVPSLGLSHHELCFALFSLLSEIKVLIWSCQLMVLIVSILVDGHLVIVEESLSNESQQASFSSSDHGYICLSGLRRTNECFFVLLKYAKECFDADVRVRRASIDHADAIASALASVWPHIEILTCWEHLFRQPCKQTKSEKKKGFKKDIGEQHLRLLHLTRSLKQFRAISERVV</sequence>
<organism evidence="1 2">
    <name type="scientific">Phytophthora megakarya</name>
    <dbReference type="NCBI Taxonomy" id="4795"/>
    <lineage>
        <taxon>Eukaryota</taxon>
        <taxon>Sar</taxon>
        <taxon>Stramenopiles</taxon>
        <taxon>Oomycota</taxon>
        <taxon>Peronosporomycetes</taxon>
        <taxon>Peronosporales</taxon>
        <taxon>Peronosporaceae</taxon>
        <taxon>Phytophthora</taxon>
    </lineage>
</organism>
<dbReference type="AlphaFoldDB" id="A0A225W6Y6"/>
<protein>
    <recommendedName>
        <fullName evidence="3">MULE transposase domain-containing protein</fullName>
    </recommendedName>
</protein>
<reference evidence="2" key="1">
    <citation type="submission" date="2017-03" db="EMBL/GenBank/DDBJ databases">
        <title>Phytopthora megakarya and P. palmivora, two closely related causual agents of cacao black pod achieved similar genome size and gene model numbers by different mechanisms.</title>
        <authorList>
            <person name="Ali S."/>
            <person name="Shao J."/>
            <person name="Larry D.J."/>
            <person name="Kronmiller B."/>
            <person name="Shen D."/>
            <person name="Strem M.D."/>
            <person name="Melnick R.L."/>
            <person name="Guiltinan M.J."/>
            <person name="Tyler B.M."/>
            <person name="Meinhardt L.W."/>
            <person name="Bailey B.A."/>
        </authorList>
    </citation>
    <scope>NUCLEOTIDE SEQUENCE [LARGE SCALE GENOMIC DNA]</scope>
    <source>
        <strain evidence="2">zdho120</strain>
    </source>
</reference>
<evidence type="ECO:0000313" key="2">
    <source>
        <dbReference type="Proteomes" id="UP000198211"/>
    </source>
</evidence>
<proteinExistence type="predicted"/>
<keyword evidence="2" id="KW-1185">Reference proteome</keyword>
<evidence type="ECO:0008006" key="3">
    <source>
        <dbReference type="Google" id="ProtNLM"/>
    </source>
</evidence>
<dbReference type="Proteomes" id="UP000198211">
    <property type="component" value="Unassembled WGS sequence"/>
</dbReference>